<proteinExistence type="predicted"/>
<protein>
    <recommendedName>
        <fullName evidence="1">CzcB N-terminal domain-containing protein</fullName>
    </recommendedName>
</protein>
<dbReference type="AlphaFoldDB" id="X1BMJ3"/>
<dbReference type="Pfam" id="PF25971">
    <property type="entry name" value="CzcB_N"/>
    <property type="match status" value="1"/>
</dbReference>
<feature type="domain" description="CzcB N-terminal" evidence="1">
    <location>
        <begin position="39"/>
        <end position="130"/>
    </location>
</feature>
<reference evidence="2" key="1">
    <citation type="journal article" date="2014" name="Front. Microbiol.">
        <title>High frequency of phylogenetically diverse reductive dehalogenase-homologous genes in deep subseafloor sedimentary metagenomes.</title>
        <authorList>
            <person name="Kawai M."/>
            <person name="Futagami T."/>
            <person name="Toyoda A."/>
            <person name="Takaki Y."/>
            <person name="Nishi S."/>
            <person name="Hori S."/>
            <person name="Arai W."/>
            <person name="Tsubouchi T."/>
            <person name="Morono Y."/>
            <person name="Uchiyama I."/>
            <person name="Ito T."/>
            <person name="Fujiyama A."/>
            <person name="Inagaki F."/>
            <person name="Takami H."/>
        </authorList>
    </citation>
    <scope>NUCLEOTIDE SEQUENCE</scope>
    <source>
        <strain evidence="2">Expedition CK06-06</strain>
    </source>
</reference>
<evidence type="ECO:0000313" key="2">
    <source>
        <dbReference type="EMBL" id="GAG97144.1"/>
    </source>
</evidence>
<gene>
    <name evidence="2" type="ORF">S01H4_45185</name>
</gene>
<name>X1BMJ3_9ZZZZ</name>
<dbReference type="Gene3D" id="2.40.50.100">
    <property type="match status" value="1"/>
</dbReference>
<dbReference type="InterPro" id="IPR011053">
    <property type="entry name" value="Single_hybrid_motif"/>
</dbReference>
<organism evidence="2">
    <name type="scientific">marine sediment metagenome</name>
    <dbReference type="NCBI Taxonomy" id="412755"/>
    <lineage>
        <taxon>unclassified sequences</taxon>
        <taxon>metagenomes</taxon>
        <taxon>ecological metagenomes</taxon>
    </lineage>
</organism>
<comment type="caution">
    <text evidence="2">The sequence shown here is derived from an EMBL/GenBank/DDBJ whole genome shotgun (WGS) entry which is preliminary data.</text>
</comment>
<evidence type="ECO:0000259" key="1">
    <source>
        <dbReference type="Pfam" id="PF25971"/>
    </source>
</evidence>
<dbReference type="SUPFAM" id="SSF51230">
    <property type="entry name" value="Single hybrid motif"/>
    <property type="match status" value="1"/>
</dbReference>
<accession>X1BMJ3</accession>
<dbReference type="InterPro" id="IPR058646">
    <property type="entry name" value="CzcB_N"/>
</dbReference>
<sequence length="234" mass="25546">MAFALLIAGCDDRNMNAHVEKSGPHQAAEPDYERGPHNGRLLRSGDFALEITIFEEGVDPQFRVYPYFAGKPVDPTQVRLKIELSRLGGRTDRFQFSPQADFLTSPDIVREPHSFDVTVATDYSGKDFSWAYASYEGRTTIADQAAEAAGVKVEAAGPALIEEVIELSGRVILQPQGRAEVRAWYPGRIKHMTKTVGETVQQGETLVDVTSGDSLRAYSIPAPMAGTVTERGSG</sequence>
<dbReference type="EMBL" id="BART01025133">
    <property type="protein sequence ID" value="GAG97144.1"/>
    <property type="molecule type" value="Genomic_DNA"/>
</dbReference>